<gene>
    <name evidence="1" type="ORF">F4821DRAFT_242407</name>
</gene>
<organism evidence="1 2">
    <name type="scientific">Hypoxylon rubiginosum</name>
    <dbReference type="NCBI Taxonomy" id="110542"/>
    <lineage>
        <taxon>Eukaryota</taxon>
        <taxon>Fungi</taxon>
        <taxon>Dikarya</taxon>
        <taxon>Ascomycota</taxon>
        <taxon>Pezizomycotina</taxon>
        <taxon>Sordariomycetes</taxon>
        <taxon>Xylariomycetidae</taxon>
        <taxon>Xylariales</taxon>
        <taxon>Hypoxylaceae</taxon>
        <taxon>Hypoxylon</taxon>
    </lineage>
</organism>
<sequence>MTWASHLGQLETERQQAETDRIVKLLASFIRDNFPVLDGEPYENNWKEGQGASAIEIARLERYLAGMEFPSDYRAFLRLKSGRDHVPFDSWHFVSSTTIPSDLLLHAIIGDVAYMAIYKELEPKQIHVYPMCVIRMDVDDRRCLVSPRDCREVANFWQPLLSDPKLPEKLRRDAHDFSTNHYGPIPILEKMKSWTTWLVLEQRFWNEIGVCTPSRIHPSFTHALEDMVTTWRDWEKDELEWEEARIAAWDRGRWEPFLASYAPSPFPSKSSWVESKRRVSLPIHDESSHQEEDAKKSEWEIACESAPPNPPWMVNENATI</sequence>
<dbReference type="EMBL" id="MU394334">
    <property type="protein sequence ID" value="KAI6084657.1"/>
    <property type="molecule type" value="Genomic_DNA"/>
</dbReference>
<evidence type="ECO:0000313" key="2">
    <source>
        <dbReference type="Proteomes" id="UP001497680"/>
    </source>
</evidence>
<protein>
    <submittedName>
        <fullName evidence="1">Uncharacterized protein</fullName>
    </submittedName>
</protein>
<dbReference type="Proteomes" id="UP001497680">
    <property type="component" value="Unassembled WGS sequence"/>
</dbReference>
<keyword evidence="2" id="KW-1185">Reference proteome</keyword>
<name>A0ACC0CWF8_9PEZI</name>
<reference evidence="1 2" key="1">
    <citation type="journal article" date="2022" name="New Phytol.">
        <title>Ecological generalism drives hyperdiversity of secondary metabolite gene clusters in xylarialean endophytes.</title>
        <authorList>
            <person name="Franco M.E.E."/>
            <person name="Wisecaver J.H."/>
            <person name="Arnold A.E."/>
            <person name="Ju Y.M."/>
            <person name="Slot J.C."/>
            <person name="Ahrendt S."/>
            <person name="Moore L.P."/>
            <person name="Eastman K.E."/>
            <person name="Scott K."/>
            <person name="Konkel Z."/>
            <person name="Mondo S.J."/>
            <person name="Kuo A."/>
            <person name="Hayes R.D."/>
            <person name="Haridas S."/>
            <person name="Andreopoulos B."/>
            <person name="Riley R."/>
            <person name="LaButti K."/>
            <person name="Pangilinan J."/>
            <person name="Lipzen A."/>
            <person name="Amirebrahimi M."/>
            <person name="Yan J."/>
            <person name="Adam C."/>
            <person name="Keymanesh K."/>
            <person name="Ng V."/>
            <person name="Louie K."/>
            <person name="Northen T."/>
            <person name="Drula E."/>
            <person name="Henrissat B."/>
            <person name="Hsieh H.M."/>
            <person name="Youens-Clark K."/>
            <person name="Lutzoni F."/>
            <person name="Miadlikowska J."/>
            <person name="Eastwood D.C."/>
            <person name="Hamelin R.C."/>
            <person name="Grigoriev I.V."/>
            <person name="U'Ren J.M."/>
        </authorList>
    </citation>
    <scope>NUCLEOTIDE SEQUENCE [LARGE SCALE GENOMIC DNA]</scope>
    <source>
        <strain evidence="1 2">ER1909</strain>
    </source>
</reference>
<comment type="caution">
    <text evidence="1">The sequence shown here is derived from an EMBL/GenBank/DDBJ whole genome shotgun (WGS) entry which is preliminary data.</text>
</comment>
<accession>A0ACC0CWF8</accession>
<evidence type="ECO:0000313" key="1">
    <source>
        <dbReference type="EMBL" id="KAI6084657.1"/>
    </source>
</evidence>
<proteinExistence type="predicted"/>